<dbReference type="EMBL" id="CM042037">
    <property type="protein sequence ID" value="KAI3741555.1"/>
    <property type="molecule type" value="Genomic_DNA"/>
</dbReference>
<gene>
    <name evidence="1" type="ORF">L1987_59229</name>
</gene>
<keyword evidence="2" id="KW-1185">Reference proteome</keyword>
<protein>
    <submittedName>
        <fullName evidence="1">Uncharacterized protein</fullName>
    </submittedName>
</protein>
<accession>A0ACB9D4V9</accession>
<proteinExistence type="predicted"/>
<dbReference type="Proteomes" id="UP001056120">
    <property type="component" value="Linkage Group LG20"/>
</dbReference>
<reference evidence="1 2" key="2">
    <citation type="journal article" date="2022" name="Mol. Ecol. Resour.">
        <title>The genomes of chicory, endive, great burdock and yacon provide insights into Asteraceae paleo-polyploidization history and plant inulin production.</title>
        <authorList>
            <person name="Fan W."/>
            <person name="Wang S."/>
            <person name="Wang H."/>
            <person name="Wang A."/>
            <person name="Jiang F."/>
            <person name="Liu H."/>
            <person name="Zhao H."/>
            <person name="Xu D."/>
            <person name="Zhang Y."/>
        </authorList>
    </citation>
    <scope>NUCLEOTIDE SEQUENCE [LARGE SCALE GENOMIC DNA]</scope>
    <source>
        <strain evidence="2">cv. Yunnan</strain>
        <tissue evidence="1">Leaves</tissue>
    </source>
</reference>
<evidence type="ECO:0000313" key="2">
    <source>
        <dbReference type="Proteomes" id="UP001056120"/>
    </source>
</evidence>
<comment type="caution">
    <text evidence="1">The sequence shown here is derived from an EMBL/GenBank/DDBJ whole genome shotgun (WGS) entry which is preliminary data.</text>
</comment>
<evidence type="ECO:0000313" key="1">
    <source>
        <dbReference type="EMBL" id="KAI3741555.1"/>
    </source>
</evidence>
<organism evidence="1 2">
    <name type="scientific">Smallanthus sonchifolius</name>
    <dbReference type="NCBI Taxonomy" id="185202"/>
    <lineage>
        <taxon>Eukaryota</taxon>
        <taxon>Viridiplantae</taxon>
        <taxon>Streptophyta</taxon>
        <taxon>Embryophyta</taxon>
        <taxon>Tracheophyta</taxon>
        <taxon>Spermatophyta</taxon>
        <taxon>Magnoliopsida</taxon>
        <taxon>eudicotyledons</taxon>
        <taxon>Gunneridae</taxon>
        <taxon>Pentapetalae</taxon>
        <taxon>asterids</taxon>
        <taxon>campanulids</taxon>
        <taxon>Asterales</taxon>
        <taxon>Asteraceae</taxon>
        <taxon>Asteroideae</taxon>
        <taxon>Heliantheae alliance</taxon>
        <taxon>Millerieae</taxon>
        <taxon>Smallanthus</taxon>
    </lineage>
</organism>
<name>A0ACB9D4V9_9ASTR</name>
<reference evidence="2" key="1">
    <citation type="journal article" date="2022" name="Mol. Ecol. Resour.">
        <title>The genomes of chicory, endive, great burdock and yacon provide insights into Asteraceae palaeo-polyploidization history and plant inulin production.</title>
        <authorList>
            <person name="Fan W."/>
            <person name="Wang S."/>
            <person name="Wang H."/>
            <person name="Wang A."/>
            <person name="Jiang F."/>
            <person name="Liu H."/>
            <person name="Zhao H."/>
            <person name="Xu D."/>
            <person name="Zhang Y."/>
        </authorList>
    </citation>
    <scope>NUCLEOTIDE SEQUENCE [LARGE SCALE GENOMIC DNA]</scope>
    <source>
        <strain evidence="2">cv. Yunnan</strain>
    </source>
</reference>
<sequence length="194" mass="20495">MGTGLGTMCLVLCKIDVDNRSDNFQLGSLGTCSLKGLALKHLGPDVVVVGAIEVEERVDGTLLSPPEGNMSFLGGSNWCVASPSASQYDLQNALDWACGLGMTDCNQIRPGGPCYQPDTLFSHASFAFNSYYQQNGNSDVTCNFGGAATLTKNDPSYGKCVFAASGPAKSSVASIWKLNWWESGGILLLLYMGS</sequence>